<dbReference type="STRING" id="418495.SAMN05216215_103852"/>
<proteinExistence type="predicted"/>
<organism evidence="2 3">
    <name type="scientific">Saccharopolyspora shandongensis</name>
    <dbReference type="NCBI Taxonomy" id="418495"/>
    <lineage>
        <taxon>Bacteria</taxon>
        <taxon>Bacillati</taxon>
        <taxon>Actinomycetota</taxon>
        <taxon>Actinomycetes</taxon>
        <taxon>Pseudonocardiales</taxon>
        <taxon>Pseudonocardiaceae</taxon>
        <taxon>Saccharopolyspora</taxon>
    </lineage>
</organism>
<dbReference type="OrthoDB" id="3628614at2"/>
<dbReference type="AlphaFoldDB" id="A0A1H3NLF8"/>
<accession>A0A1H3NLF8</accession>
<dbReference type="EMBL" id="FNOK01000038">
    <property type="protein sequence ID" value="SDY89731.1"/>
    <property type="molecule type" value="Genomic_DNA"/>
</dbReference>
<keyword evidence="3" id="KW-1185">Reference proteome</keyword>
<evidence type="ECO:0000313" key="2">
    <source>
        <dbReference type="EMBL" id="SDY89731.1"/>
    </source>
</evidence>
<evidence type="ECO:0008006" key="4">
    <source>
        <dbReference type="Google" id="ProtNLM"/>
    </source>
</evidence>
<feature type="region of interest" description="Disordered" evidence="1">
    <location>
        <begin position="199"/>
        <end position="228"/>
    </location>
</feature>
<dbReference type="Proteomes" id="UP000199529">
    <property type="component" value="Unassembled WGS sequence"/>
</dbReference>
<evidence type="ECO:0000256" key="1">
    <source>
        <dbReference type="SAM" id="MobiDB-lite"/>
    </source>
</evidence>
<name>A0A1H3NLF8_9PSEU</name>
<dbReference type="RefSeq" id="WP_093272469.1">
    <property type="nucleotide sequence ID" value="NZ_FNOK01000038.1"/>
</dbReference>
<gene>
    <name evidence="2" type="ORF">SAMN05216215_103852</name>
</gene>
<feature type="compositionally biased region" description="Polar residues" evidence="1">
    <location>
        <begin position="213"/>
        <end position="228"/>
    </location>
</feature>
<evidence type="ECO:0000313" key="3">
    <source>
        <dbReference type="Proteomes" id="UP000199529"/>
    </source>
</evidence>
<protein>
    <recommendedName>
        <fullName evidence="4">Guanylate cyclase domain-containing protein</fullName>
    </recommendedName>
</protein>
<sequence length="244" mass="26281">MNLIPEHRALLGVDVVGSASNPGYHLNAVAECVDELLCEALATSSIPRHEVVDWESTGDGALLALPSRYLGRLLDCSQHLDALAAVRNRWQKPEICLRIAIEIGPVGGRPGFYAAKIALSRMLEAKEFKALFGRCREERPGDVASSALIVSEKVLGAAFGGDHTDLVRRSDFAALPLRNKEHSDTAWVRVPGFDPRSLDSFVSPRSEEGAQRPSVQVSNTSYGTNQGVQAHTVNGGVTFGAVPR</sequence>
<reference evidence="3" key="1">
    <citation type="submission" date="2016-10" db="EMBL/GenBank/DDBJ databases">
        <authorList>
            <person name="Varghese N."/>
            <person name="Submissions S."/>
        </authorList>
    </citation>
    <scope>NUCLEOTIDE SEQUENCE [LARGE SCALE GENOMIC DNA]</scope>
    <source>
        <strain evidence="3">CGMCC 4.3530</strain>
    </source>
</reference>